<gene>
    <name evidence="6" type="primary">adhR_1</name>
    <name evidence="6" type="ORF">NCTC13156_00170</name>
</gene>
<evidence type="ECO:0000313" key="6">
    <source>
        <dbReference type="EMBL" id="STQ87358.1"/>
    </source>
</evidence>
<evidence type="ECO:0000256" key="3">
    <source>
        <dbReference type="ARBA" id="ARBA00023125"/>
    </source>
</evidence>
<feature type="domain" description="HTH merR-type" evidence="5">
    <location>
        <begin position="21"/>
        <end position="90"/>
    </location>
</feature>
<keyword evidence="4" id="KW-0804">Transcription</keyword>
<dbReference type="Gene3D" id="1.10.1660.10">
    <property type="match status" value="1"/>
</dbReference>
<dbReference type="EMBL" id="UGJF01000001">
    <property type="protein sequence ID" value="STQ87358.1"/>
    <property type="molecule type" value="Genomic_DNA"/>
</dbReference>
<organism evidence="6 7">
    <name type="scientific">Helicobacter pullorum</name>
    <dbReference type="NCBI Taxonomy" id="35818"/>
    <lineage>
        <taxon>Bacteria</taxon>
        <taxon>Pseudomonadati</taxon>
        <taxon>Campylobacterota</taxon>
        <taxon>Epsilonproteobacteria</taxon>
        <taxon>Campylobacterales</taxon>
        <taxon>Helicobacteraceae</taxon>
        <taxon>Helicobacter</taxon>
    </lineage>
</organism>
<dbReference type="AlphaFoldDB" id="A0A377PWL8"/>
<evidence type="ECO:0000256" key="4">
    <source>
        <dbReference type="ARBA" id="ARBA00023163"/>
    </source>
</evidence>
<dbReference type="PANTHER" id="PTHR30204">
    <property type="entry name" value="REDOX-CYCLING DRUG-SENSING TRANSCRIPTIONAL ACTIVATOR SOXR"/>
    <property type="match status" value="1"/>
</dbReference>
<protein>
    <submittedName>
        <fullName evidence="6">MerR family transcription regulator</fullName>
    </submittedName>
</protein>
<dbReference type="GO" id="GO:0003700">
    <property type="term" value="F:DNA-binding transcription factor activity"/>
    <property type="evidence" value="ECO:0007669"/>
    <property type="project" value="InterPro"/>
</dbReference>
<dbReference type="InterPro" id="IPR047057">
    <property type="entry name" value="MerR_fam"/>
</dbReference>
<accession>A0A377PWL8</accession>
<dbReference type="InterPro" id="IPR009061">
    <property type="entry name" value="DNA-bd_dom_put_sf"/>
</dbReference>
<evidence type="ECO:0000313" key="7">
    <source>
        <dbReference type="Proteomes" id="UP000255269"/>
    </source>
</evidence>
<keyword evidence="1" id="KW-0678">Repressor</keyword>
<dbReference type="SMART" id="SM00422">
    <property type="entry name" value="HTH_MERR"/>
    <property type="match status" value="1"/>
</dbReference>
<name>A0A377PWL8_9HELI</name>
<sequence length="197" mass="23365">MFYNYSCIFKNFRILKGGKMAYTIIEVEKKTGVSSHTLRFWAKKGLFPFVEKDDNQVKYFSERDVEWVRWINWFRKSQMDIPTIRHYINLANKGDETAQERRDIITRQREIVADNIDELKAVLETLDYKIGVYDEMLAKNLDGFNPQSKQYKKCNPTTHCYEDFKDSHNEGGGAMHLKIDRQKKIITTKSYTHRSKS</sequence>
<keyword evidence="3" id="KW-0238">DNA-binding</keyword>
<reference evidence="6 7" key="1">
    <citation type="submission" date="2018-06" db="EMBL/GenBank/DDBJ databases">
        <authorList>
            <consortium name="Pathogen Informatics"/>
            <person name="Doyle S."/>
        </authorList>
    </citation>
    <scope>NUCLEOTIDE SEQUENCE [LARGE SCALE GENOMIC DNA]</scope>
    <source>
        <strain evidence="6 7">NCTC13156</strain>
    </source>
</reference>
<evidence type="ECO:0000256" key="1">
    <source>
        <dbReference type="ARBA" id="ARBA00022491"/>
    </source>
</evidence>
<dbReference type="InterPro" id="IPR000551">
    <property type="entry name" value="MerR-type_HTH_dom"/>
</dbReference>
<proteinExistence type="predicted"/>
<evidence type="ECO:0000256" key="2">
    <source>
        <dbReference type="ARBA" id="ARBA00023015"/>
    </source>
</evidence>
<dbReference type="PROSITE" id="PS50937">
    <property type="entry name" value="HTH_MERR_2"/>
    <property type="match status" value="1"/>
</dbReference>
<dbReference type="CDD" id="cd01109">
    <property type="entry name" value="HTH_YyaN"/>
    <property type="match status" value="1"/>
</dbReference>
<evidence type="ECO:0000259" key="5">
    <source>
        <dbReference type="PROSITE" id="PS50937"/>
    </source>
</evidence>
<keyword evidence="2" id="KW-0805">Transcription regulation</keyword>
<dbReference type="SUPFAM" id="SSF46955">
    <property type="entry name" value="Putative DNA-binding domain"/>
    <property type="match status" value="1"/>
</dbReference>
<dbReference type="Pfam" id="PF13411">
    <property type="entry name" value="MerR_1"/>
    <property type="match status" value="1"/>
</dbReference>
<dbReference type="PANTHER" id="PTHR30204:SF69">
    <property type="entry name" value="MERR-FAMILY TRANSCRIPTIONAL REGULATOR"/>
    <property type="match status" value="1"/>
</dbReference>
<dbReference type="Proteomes" id="UP000255269">
    <property type="component" value="Unassembled WGS sequence"/>
</dbReference>
<dbReference type="GO" id="GO:0003677">
    <property type="term" value="F:DNA binding"/>
    <property type="evidence" value="ECO:0007669"/>
    <property type="project" value="UniProtKB-KW"/>
</dbReference>